<dbReference type="InterPro" id="IPR014731">
    <property type="entry name" value="ETF_asu_C"/>
</dbReference>
<dbReference type="Proteomes" id="UP000287156">
    <property type="component" value="Unassembled WGS sequence"/>
</dbReference>
<reference evidence="2" key="1">
    <citation type="submission" date="2018-12" db="EMBL/GenBank/DDBJ databases">
        <authorList>
            <person name="Sun L."/>
            <person name="Chen Z."/>
        </authorList>
    </citation>
    <scope>NUCLEOTIDE SEQUENCE [LARGE SCALE GENOMIC DNA]</scope>
    <source>
        <strain evidence="2">3-2-2</strain>
    </source>
</reference>
<dbReference type="Gene3D" id="3.40.50.620">
    <property type="entry name" value="HUPs"/>
    <property type="match status" value="1"/>
</dbReference>
<keyword evidence="3" id="KW-1185">Reference proteome</keyword>
<evidence type="ECO:0000259" key="1">
    <source>
        <dbReference type="Pfam" id="PF00766"/>
    </source>
</evidence>
<sequence>MDLALCYIPLINGKSIKPEARGLIKQTKKLANHVTAIVIHCGMKVSDMDLDCDEIYMIELNEDQWPVAANHIHAFQTFNKDRNNETIIFLDSPLYGEIASGLAYIFNKKMINKAMDMVVQQNQLSVKKEIYGGKACSNEIIDQGSLITFDPTYIPVSTKKKTNMPVLHIDYVGPCQVSSIQLVEQKQLNWDEVALTEASCVIGVGRGVHSAFNKDQFQQVEELARILHAPIGGSKVADELQITPREKRIGSSGVYIDQADIYIAIGISGSSQHLDGIKNVRHVVAINSDAAAPIFKRCELGIISPFEEVLPKLVDIIKEKSGVDNSEITSHHQAGV</sequence>
<dbReference type="InterPro" id="IPR029035">
    <property type="entry name" value="DHS-like_NAD/FAD-binding_dom"/>
</dbReference>
<dbReference type="EMBL" id="QYTV02000001">
    <property type="protein sequence ID" value="RST77261.1"/>
    <property type="molecule type" value="Genomic_DNA"/>
</dbReference>
<dbReference type="AlphaFoldDB" id="A0A429Y753"/>
<proteinExistence type="predicted"/>
<dbReference type="InterPro" id="IPR014729">
    <property type="entry name" value="Rossmann-like_a/b/a_fold"/>
</dbReference>
<dbReference type="SUPFAM" id="SSF52467">
    <property type="entry name" value="DHS-like NAD/FAD-binding domain"/>
    <property type="match status" value="1"/>
</dbReference>
<dbReference type="GO" id="GO:0009055">
    <property type="term" value="F:electron transfer activity"/>
    <property type="evidence" value="ECO:0007669"/>
    <property type="project" value="InterPro"/>
</dbReference>
<evidence type="ECO:0000313" key="2">
    <source>
        <dbReference type="EMBL" id="RST77261.1"/>
    </source>
</evidence>
<dbReference type="PANTHER" id="PTHR43153:SF1">
    <property type="entry name" value="ELECTRON TRANSFER FLAVOPROTEIN SUBUNIT ALPHA, MITOCHONDRIAL"/>
    <property type="match status" value="1"/>
</dbReference>
<dbReference type="SUPFAM" id="SSF52402">
    <property type="entry name" value="Adenine nucleotide alpha hydrolases-like"/>
    <property type="match status" value="1"/>
</dbReference>
<dbReference type="InterPro" id="IPR001308">
    <property type="entry name" value="ETF_a/FixB"/>
</dbReference>
<gene>
    <name evidence="2" type="ORF">D4T97_001845</name>
</gene>
<feature type="domain" description="Electron transfer flavoprotein alpha subunit C-terminal" evidence="1">
    <location>
        <begin position="195"/>
        <end position="278"/>
    </location>
</feature>
<dbReference type="GO" id="GO:0033539">
    <property type="term" value="P:fatty acid beta-oxidation using acyl-CoA dehydrogenase"/>
    <property type="evidence" value="ECO:0007669"/>
    <property type="project" value="TreeGrafter"/>
</dbReference>
<dbReference type="RefSeq" id="WP_126047093.1">
    <property type="nucleotide sequence ID" value="NZ_QYTV02000001.1"/>
</dbReference>
<dbReference type="OrthoDB" id="2810176at2"/>
<organism evidence="2 3">
    <name type="scientific">Siminovitchia acidinfaciens</name>
    <dbReference type="NCBI Taxonomy" id="2321395"/>
    <lineage>
        <taxon>Bacteria</taxon>
        <taxon>Bacillati</taxon>
        <taxon>Bacillota</taxon>
        <taxon>Bacilli</taxon>
        <taxon>Bacillales</taxon>
        <taxon>Bacillaceae</taxon>
        <taxon>Siminovitchia</taxon>
    </lineage>
</organism>
<evidence type="ECO:0000313" key="3">
    <source>
        <dbReference type="Proteomes" id="UP000287156"/>
    </source>
</evidence>
<protein>
    <submittedName>
        <fullName evidence="2">Electron transfer flavoprotein subunit alpha/FixB family protein</fullName>
    </submittedName>
</protein>
<dbReference type="Gene3D" id="3.40.50.1220">
    <property type="entry name" value="TPP-binding domain"/>
    <property type="match status" value="1"/>
</dbReference>
<name>A0A429Y753_9BACI</name>
<dbReference type="GO" id="GO:0050660">
    <property type="term" value="F:flavin adenine dinucleotide binding"/>
    <property type="evidence" value="ECO:0007669"/>
    <property type="project" value="InterPro"/>
</dbReference>
<comment type="caution">
    <text evidence="2">The sequence shown here is derived from an EMBL/GenBank/DDBJ whole genome shotgun (WGS) entry which is preliminary data.</text>
</comment>
<dbReference type="PANTHER" id="PTHR43153">
    <property type="entry name" value="ELECTRON TRANSFER FLAVOPROTEIN ALPHA"/>
    <property type="match status" value="1"/>
</dbReference>
<accession>A0A429Y753</accession>
<dbReference type="Pfam" id="PF00766">
    <property type="entry name" value="ETF_alpha"/>
    <property type="match status" value="1"/>
</dbReference>